<evidence type="ECO:0000256" key="4">
    <source>
        <dbReference type="PIRSR" id="PIRSR005739-1"/>
    </source>
</evidence>
<dbReference type="Pfam" id="PF00891">
    <property type="entry name" value="Methyltransf_2"/>
    <property type="match status" value="1"/>
</dbReference>
<dbReference type="PROSITE" id="PS51683">
    <property type="entry name" value="SAM_OMT_II"/>
    <property type="match status" value="1"/>
</dbReference>
<name>A0A7W7FY15_9PSEU</name>
<evidence type="ECO:0000313" key="8">
    <source>
        <dbReference type="Proteomes" id="UP000533598"/>
    </source>
</evidence>
<keyword evidence="2 7" id="KW-0808">Transferase</keyword>
<evidence type="ECO:0000256" key="3">
    <source>
        <dbReference type="ARBA" id="ARBA00022691"/>
    </source>
</evidence>
<dbReference type="Gene3D" id="1.10.287.1350">
    <property type="match status" value="1"/>
</dbReference>
<dbReference type="SUPFAM" id="SSF46785">
    <property type="entry name" value="Winged helix' DNA-binding domain"/>
    <property type="match status" value="1"/>
</dbReference>
<proteinExistence type="predicted"/>
<reference evidence="7 8" key="1">
    <citation type="submission" date="2020-08" db="EMBL/GenBank/DDBJ databases">
        <title>Sequencing the genomes of 1000 actinobacteria strains.</title>
        <authorList>
            <person name="Klenk H.-P."/>
        </authorList>
    </citation>
    <scope>NUCLEOTIDE SEQUENCE [LARGE SCALE GENOMIC DNA]</scope>
    <source>
        <strain evidence="7 8">DSM 44230</strain>
    </source>
</reference>
<evidence type="ECO:0000256" key="1">
    <source>
        <dbReference type="ARBA" id="ARBA00022603"/>
    </source>
</evidence>
<dbReference type="Gene3D" id="3.40.50.150">
    <property type="entry name" value="Vaccinia Virus protein VP39"/>
    <property type="match status" value="1"/>
</dbReference>
<organism evidence="7 8">
    <name type="scientific">Crossiella cryophila</name>
    <dbReference type="NCBI Taxonomy" id="43355"/>
    <lineage>
        <taxon>Bacteria</taxon>
        <taxon>Bacillati</taxon>
        <taxon>Actinomycetota</taxon>
        <taxon>Actinomycetes</taxon>
        <taxon>Pseudonocardiales</taxon>
        <taxon>Pseudonocardiaceae</taxon>
        <taxon>Crossiella</taxon>
    </lineage>
</organism>
<sequence>MTEVPDTENSEHSAVAPRSPAELLPIAYGFAYTHVLRVVLELRLPELLAERPRDIAELATATRSHEPSLYRLTRLLIAFGLVEDRDGVLHLTELGRYLRADVPGSVRGAIELALDPVLSHAWTELGHTVRTGETAFDHVHGHGLFRHLDADPAAAATFHRVMAGSTRVVLPAVVSAYDFGPLRTLIDVGGGDGTLLAALLSAYPALRGTVFDTPAAIGAAAGVFAAAGVADRADTQAGDFFASVPEGAGGYLLKSILHDWSDADSVRILRNCRAAMRPGGRVLVVEPVVAEDPAGAGGLHAAMSDIQMLVLTPGRERTLAEFARVFADSGLVLVGVHPLPDSPALHLLEAQAA</sequence>
<dbReference type="InterPro" id="IPR036390">
    <property type="entry name" value="WH_DNA-bd_sf"/>
</dbReference>
<dbReference type="PANTHER" id="PTHR43712">
    <property type="entry name" value="PUTATIVE (AFU_ORTHOLOGUE AFUA_4G14580)-RELATED"/>
    <property type="match status" value="1"/>
</dbReference>
<dbReference type="PANTHER" id="PTHR43712:SF2">
    <property type="entry name" value="O-METHYLTRANSFERASE CICE"/>
    <property type="match status" value="1"/>
</dbReference>
<keyword evidence="8" id="KW-1185">Reference proteome</keyword>
<dbReference type="SUPFAM" id="SSF53335">
    <property type="entry name" value="S-adenosyl-L-methionine-dependent methyltransferases"/>
    <property type="match status" value="1"/>
</dbReference>
<evidence type="ECO:0000259" key="6">
    <source>
        <dbReference type="Pfam" id="PF08100"/>
    </source>
</evidence>
<dbReference type="PIRSF" id="PIRSF005739">
    <property type="entry name" value="O-mtase"/>
    <property type="match status" value="1"/>
</dbReference>
<protein>
    <submittedName>
        <fullName evidence="7">SAM-dependent methyltransferase</fullName>
    </submittedName>
</protein>
<dbReference type="Pfam" id="PF08100">
    <property type="entry name" value="Dimerisation"/>
    <property type="match status" value="1"/>
</dbReference>
<dbReference type="GO" id="GO:0032259">
    <property type="term" value="P:methylation"/>
    <property type="evidence" value="ECO:0007669"/>
    <property type="project" value="UniProtKB-KW"/>
</dbReference>
<dbReference type="InterPro" id="IPR036388">
    <property type="entry name" value="WH-like_DNA-bd_sf"/>
</dbReference>
<dbReference type="AlphaFoldDB" id="A0A7W7FY15"/>
<dbReference type="GO" id="GO:0046983">
    <property type="term" value="F:protein dimerization activity"/>
    <property type="evidence" value="ECO:0007669"/>
    <property type="project" value="InterPro"/>
</dbReference>
<dbReference type="GO" id="GO:0008171">
    <property type="term" value="F:O-methyltransferase activity"/>
    <property type="evidence" value="ECO:0007669"/>
    <property type="project" value="InterPro"/>
</dbReference>
<keyword evidence="1 7" id="KW-0489">Methyltransferase</keyword>
<evidence type="ECO:0000259" key="5">
    <source>
        <dbReference type="Pfam" id="PF00891"/>
    </source>
</evidence>
<comment type="caution">
    <text evidence="7">The sequence shown here is derived from an EMBL/GenBank/DDBJ whole genome shotgun (WGS) entry which is preliminary data.</text>
</comment>
<dbReference type="Proteomes" id="UP000533598">
    <property type="component" value="Unassembled WGS sequence"/>
</dbReference>
<evidence type="ECO:0000313" key="7">
    <source>
        <dbReference type="EMBL" id="MBB4681892.1"/>
    </source>
</evidence>
<feature type="domain" description="O-methyltransferase dimerisation" evidence="6">
    <location>
        <begin position="27"/>
        <end position="98"/>
    </location>
</feature>
<evidence type="ECO:0000256" key="2">
    <source>
        <dbReference type="ARBA" id="ARBA00022679"/>
    </source>
</evidence>
<dbReference type="Gene3D" id="1.10.10.10">
    <property type="entry name" value="Winged helix-like DNA-binding domain superfamily/Winged helix DNA-binding domain"/>
    <property type="match status" value="1"/>
</dbReference>
<dbReference type="InterPro" id="IPR012967">
    <property type="entry name" value="COMT_dimerisation"/>
</dbReference>
<dbReference type="InterPro" id="IPR029063">
    <property type="entry name" value="SAM-dependent_MTases_sf"/>
</dbReference>
<feature type="domain" description="O-methyltransferase C-terminal" evidence="5">
    <location>
        <begin position="122"/>
        <end position="330"/>
    </location>
</feature>
<feature type="active site" description="Proton acceptor" evidence="4">
    <location>
        <position position="258"/>
    </location>
</feature>
<accession>A0A7W7FY15</accession>
<dbReference type="EMBL" id="JACHMH010000001">
    <property type="protein sequence ID" value="MBB4681892.1"/>
    <property type="molecule type" value="Genomic_DNA"/>
</dbReference>
<dbReference type="InterPro" id="IPR001077">
    <property type="entry name" value="COMT_C"/>
</dbReference>
<keyword evidence="3" id="KW-0949">S-adenosyl-L-methionine</keyword>
<gene>
    <name evidence="7" type="ORF">HNR67_008010</name>
</gene>
<dbReference type="InterPro" id="IPR016461">
    <property type="entry name" value="COMT-like"/>
</dbReference>